<keyword evidence="2" id="KW-1185">Reference proteome</keyword>
<dbReference type="EMBL" id="KN830935">
    <property type="protein sequence ID" value="KIK72347.1"/>
    <property type="molecule type" value="Genomic_DNA"/>
</dbReference>
<proteinExistence type="predicted"/>
<gene>
    <name evidence="1" type="ORF">PAXRUDRAFT_22095</name>
</gene>
<dbReference type="Proteomes" id="UP000054538">
    <property type="component" value="Unassembled WGS sequence"/>
</dbReference>
<reference evidence="2" key="2">
    <citation type="submission" date="2015-01" db="EMBL/GenBank/DDBJ databases">
        <title>Evolutionary Origins and Diversification of the Mycorrhizal Mutualists.</title>
        <authorList>
            <consortium name="DOE Joint Genome Institute"/>
            <consortium name="Mycorrhizal Genomics Consortium"/>
            <person name="Kohler A."/>
            <person name="Kuo A."/>
            <person name="Nagy L.G."/>
            <person name="Floudas D."/>
            <person name="Copeland A."/>
            <person name="Barry K.W."/>
            <person name="Cichocki N."/>
            <person name="Veneault-Fourrey C."/>
            <person name="LaButti K."/>
            <person name="Lindquist E.A."/>
            <person name="Lipzen A."/>
            <person name="Lundell T."/>
            <person name="Morin E."/>
            <person name="Murat C."/>
            <person name="Riley R."/>
            <person name="Ohm R."/>
            <person name="Sun H."/>
            <person name="Tunlid A."/>
            <person name="Henrissat B."/>
            <person name="Grigoriev I.V."/>
            <person name="Hibbett D.S."/>
            <person name="Martin F."/>
        </authorList>
    </citation>
    <scope>NUCLEOTIDE SEQUENCE [LARGE SCALE GENOMIC DNA]</scope>
    <source>
        <strain evidence="2">Ve08.2h10</strain>
    </source>
</reference>
<evidence type="ECO:0000313" key="1">
    <source>
        <dbReference type="EMBL" id="KIK72347.1"/>
    </source>
</evidence>
<dbReference type="AlphaFoldDB" id="A0A0D0BL10"/>
<dbReference type="InParanoid" id="A0A0D0BL10"/>
<organism evidence="1 2">
    <name type="scientific">Paxillus rubicundulus Ve08.2h10</name>
    <dbReference type="NCBI Taxonomy" id="930991"/>
    <lineage>
        <taxon>Eukaryota</taxon>
        <taxon>Fungi</taxon>
        <taxon>Dikarya</taxon>
        <taxon>Basidiomycota</taxon>
        <taxon>Agaricomycotina</taxon>
        <taxon>Agaricomycetes</taxon>
        <taxon>Agaricomycetidae</taxon>
        <taxon>Boletales</taxon>
        <taxon>Paxilineae</taxon>
        <taxon>Paxillaceae</taxon>
        <taxon>Paxillus</taxon>
    </lineage>
</organism>
<protein>
    <submittedName>
        <fullName evidence="1">Uncharacterized protein</fullName>
    </submittedName>
</protein>
<reference evidence="1 2" key="1">
    <citation type="submission" date="2014-04" db="EMBL/GenBank/DDBJ databases">
        <authorList>
            <consortium name="DOE Joint Genome Institute"/>
            <person name="Kuo A."/>
            <person name="Kohler A."/>
            <person name="Jargeat P."/>
            <person name="Nagy L.G."/>
            <person name="Floudas D."/>
            <person name="Copeland A."/>
            <person name="Barry K.W."/>
            <person name="Cichocki N."/>
            <person name="Veneault-Fourrey C."/>
            <person name="LaButti K."/>
            <person name="Lindquist E.A."/>
            <person name="Lipzen A."/>
            <person name="Lundell T."/>
            <person name="Morin E."/>
            <person name="Murat C."/>
            <person name="Sun H."/>
            <person name="Tunlid A."/>
            <person name="Henrissat B."/>
            <person name="Grigoriev I.V."/>
            <person name="Hibbett D.S."/>
            <person name="Martin F."/>
            <person name="Nordberg H.P."/>
            <person name="Cantor M.N."/>
            <person name="Hua S.X."/>
        </authorList>
    </citation>
    <scope>NUCLEOTIDE SEQUENCE [LARGE SCALE GENOMIC DNA]</scope>
    <source>
        <strain evidence="1 2">Ve08.2h10</strain>
    </source>
</reference>
<dbReference type="HOGENOM" id="CLU_2543271_0_0_1"/>
<accession>A0A0D0BL10</accession>
<evidence type="ECO:0000313" key="2">
    <source>
        <dbReference type="Proteomes" id="UP000054538"/>
    </source>
</evidence>
<sequence>MPSIAESIVISSDLKHSARDQELYQEESDVEHLTIAFDGWKISFEMAYEAEISEESEIDEEIELEAGASRCHLQKSANQVESN</sequence>
<name>A0A0D0BL10_9AGAM</name>